<comment type="caution">
    <text evidence="1">The sequence shown here is derived from an EMBL/GenBank/DDBJ whole genome shotgun (WGS) entry which is preliminary data.</text>
</comment>
<evidence type="ECO:0000313" key="1">
    <source>
        <dbReference type="EMBL" id="GAA1656820.1"/>
    </source>
</evidence>
<sequence>MSAVTDWARQLAAWQIPATIPQPARSPWVLPREVFIRRADRQITDPIGATHQQARAALTEPGTVLDVGAAAGATSLPLAGRAAVTAVTAIDTDTALLNAYATRATNLELPARCLRAGWPDAAVNTEHHDPTAGLTADVVLVGNVLYNIADLPPFIHALTRHARRTVIVEIADQHPLTDLNPYWRHFHGIDRPTGPTVADAITALAELGIHPRVHRWSRPPEAEHATWTDLVEVTCRRLCLPPEASADVDTVLRRSGIDPQLPPDLGSSGRELTTLVWDGTA</sequence>
<protein>
    <recommendedName>
        <fullName evidence="3">Methyltransferase domain-containing protein</fullName>
    </recommendedName>
</protein>
<organism evidence="1 2">
    <name type="scientific">Fodinicola feengrottensis</name>
    <dbReference type="NCBI Taxonomy" id="435914"/>
    <lineage>
        <taxon>Bacteria</taxon>
        <taxon>Bacillati</taxon>
        <taxon>Actinomycetota</taxon>
        <taxon>Actinomycetes</taxon>
        <taxon>Mycobacteriales</taxon>
        <taxon>Fodinicola</taxon>
    </lineage>
</organism>
<evidence type="ECO:0000313" key="2">
    <source>
        <dbReference type="Proteomes" id="UP001500618"/>
    </source>
</evidence>
<keyword evidence="2" id="KW-1185">Reference proteome</keyword>
<reference evidence="2" key="1">
    <citation type="journal article" date="2019" name="Int. J. Syst. Evol. Microbiol.">
        <title>The Global Catalogue of Microorganisms (GCM) 10K type strain sequencing project: providing services to taxonomists for standard genome sequencing and annotation.</title>
        <authorList>
            <consortium name="The Broad Institute Genomics Platform"/>
            <consortium name="The Broad Institute Genome Sequencing Center for Infectious Disease"/>
            <person name="Wu L."/>
            <person name="Ma J."/>
        </authorList>
    </citation>
    <scope>NUCLEOTIDE SEQUENCE [LARGE SCALE GENOMIC DNA]</scope>
    <source>
        <strain evidence="2">JCM 14718</strain>
    </source>
</reference>
<dbReference type="RefSeq" id="WP_344306376.1">
    <property type="nucleotide sequence ID" value="NZ_BAAANY010000001.1"/>
</dbReference>
<dbReference type="InterPro" id="IPR029063">
    <property type="entry name" value="SAM-dependent_MTases_sf"/>
</dbReference>
<dbReference type="SUPFAM" id="SSF53335">
    <property type="entry name" value="S-adenosyl-L-methionine-dependent methyltransferases"/>
    <property type="match status" value="1"/>
</dbReference>
<name>A0ABP4RLD6_9ACTN</name>
<dbReference type="Gene3D" id="3.40.50.150">
    <property type="entry name" value="Vaccinia Virus protein VP39"/>
    <property type="match status" value="1"/>
</dbReference>
<accession>A0ABP4RLD6</accession>
<evidence type="ECO:0008006" key="3">
    <source>
        <dbReference type="Google" id="ProtNLM"/>
    </source>
</evidence>
<gene>
    <name evidence="1" type="ORF">GCM10009765_02870</name>
</gene>
<proteinExistence type="predicted"/>
<dbReference type="EMBL" id="BAAANY010000001">
    <property type="protein sequence ID" value="GAA1656820.1"/>
    <property type="molecule type" value="Genomic_DNA"/>
</dbReference>
<dbReference type="Proteomes" id="UP001500618">
    <property type="component" value="Unassembled WGS sequence"/>
</dbReference>